<organism evidence="2">
    <name type="scientific">Arundo donax</name>
    <name type="common">Giant reed</name>
    <name type="synonym">Donax arundinaceus</name>
    <dbReference type="NCBI Taxonomy" id="35708"/>
    <lineage>
        <taxon>Eukaryota</taxon>
        <taxon>Viridiplantae</taxon>
        <taxon>Streptophyta</taxon>
        <taxon>Embryophyta</taxon>
        <taxon>Tracheophyta</taxon>
        <taxon>Spermatophyta</taxon>
        <taxon>Magnoliopsida</taxon>
        <taxon>Liliopsida</taxon>
        <taxon>Poales</taxon>
        <taxon>Poaceae</taxon>
        <taxon>PACMAD clade</taxon>
        <taxon>Arundinoideae</taxon>
        <taxon>Arundineae</taxon>
        <taxon>Arundo</taxon>
    </lineage>
</organism>
<reference evidence="2" key="1">
    <citation type="submission" date="2014-09" db="EMBL/GenBank/DDBJ databases">
        <authorList>
            <person name="Magalhaes I.L.F."/>
            <person name="Oliveira U."/>
            <person name="Santos F.R."/>
            <person name="Vidigal T.H.D.A."/>
            <person name="Brescovit A.D."/>
            <person name="Santos A.J."/>
        </authorList>
    </citation>
    <scope>NUCLEOTIDE SEQUENCE</scope>
    <source>
        <tissue evidence="2">Shoot tissue taken approximately 20 cm above the soil surface</tissue>
    </source>
</reference>
<feature type="region of interest" description="Disordered" evidence="1">
    <location>
        <begin position="1"/>
        <end position="20"/>
    </location>
</feature>
<sequence>MVHHIVHGPQHSCRGMGQEGGARWLRPHRAVGTAAALQIRGGSQS</sequence>
<evidence type="ECO:0000256" key="1">
    <source>
        <dbReference type="SAM" id="MobiDB-lite"/>
    </source>
</evidence>
<name>A0A0A9A1Y5_ARUDO</name>
<accession>A0A0A9A1Y5</accession>
<evidence type="ECO:0000313" key="2">
    <source>
        <dbReference type="EMBL" id="JAD41057.1"/>
    </source>
</evidence>
<proteinExistence type="predicted"/>
<dbReference type="EMBL" id="GBRH01256838">
    <property type="protein sequence ID" value="JAD41057.1"/>
    <property type="molecule type" value="Transcribed_RNA"/>
</dbReference>
<protein>
    <submittedName>
        <fullName evidence="2">Uncharacterized protein</fullName>
    </submittedName>
</protein>
<reference evidence="2" key="2">
    <citation type="journal article" date="2015" name="Data Brief">
        <title>Shoot transcriptome of the giant reed, Arundo donax.</title>
        <authorList>
            <person name="Barrero R.A."/>
            <person name="Guerrero F.D."/>
            <person name="Moolhuijzen P."/>
            <person name="Goolsby J.A."/>
            <person name="Tidwell J."/>
            <person name="Bellgard S.E."/>
            <person name="Bellgard M.I."/>
        </authorList>
    </citation>
    <scope>NUCLEOTIDE SEQUENCE</scope>
    <source>
        <tissue evidence="2">Shoot tissue taken approximately 20 cm above the soil surface</tissue>
    </source>
</reference>
<dbReference type="AlphaFoldDB" id="A0A0A9A1Y5"/>